<dbReference type="InterPro" id="IPR024529">
    <property type="entry name" value="ECF_trnsprt_substrate-spec"/>
</dbReference>
<name>A0A926ESU8_9FIRM</name>
<reference evidence="10" key="1">
    <citation type="submission" date="2020-08" db="EMBL/GenBank/DDBJ databases">
        <title>Genome public.</title>
        <authorList>
            <person name="Liu C."/>
            <person name="Sun Q."/>
        </authorList>
    </citation>
    <scope>NUCLEOTIDE SEQUENCE</scope>
    <source>
        <strain evidence="10">BX21</strain>
    </source>
</reference>
<feature type="transmembrane region" description="Helical" evidence="9">
    <location>
        <begin position="36"/>
        <end position="55"/>
    </location>
</feature>
<comment type="similarity">
    <text evidence="2 8">Belongs to the prokaryotic riboflavin transporter (P-RFT) (TC 2.A.87) family.</text>
</comment>
<sequence length="189" mass="20647">MVKVSVLAVVSFILMFFEFPLVFLAPPFIKMDFSDLPALIGSFALGPMAGVIIQLLKNILNVIIEGTTTGGIGELANFVVGAVFAYTAGAFYYKNKTFKNAVIGLIAGTIVMTIAITLANYYIMFPFYAKLMGQSTQAFVDMGAKLSNKIVDLKTLMLFSIVPFNLLKGTLLTIVTILIYKRVSPILHR</sequence>
<accession>A0A926ESU8</accession>
<evidence type="ECO:0000256" key="7">
    <source>
        <dbReference type="ARBA" id="ARBA00023136"/>
    </source>
</evidence>
<comment type="subcellular location">
    <subcellularLocation>
        <location evidence="1">Cell membrane</location>
        <topology evidence="1">Multi-pass membrane protein</topology>
    </subcellularLocation>
</comment>
<evidence type="ECO:0000256" key="1">
    <source>
        <dbReference type="ARBA" id="ARBA00004651"/>
    </source>
</evidence>
<evidence type="ECO:0000313" key="11">
    <source>
        <dbReference type="Proteomes" id="UP000601171"/>
    </source>
</evidence>
<keyword evidence="11" id="KW-1185">Reference proteome</keyword>
<keyword evidence="5 9" id="KW-0812">Transmembrane</keyword>
<keyword evidence="7 8" id="KW-0472">Membrane</keyword>
<evidence type="ECO:0000256" key="6">
    <source>
        <dbReference type="ARBA" id="ARBA00022989"/>
    </source>
</evidence>
<evidence type="ECO:0000256" key="8">
    <source>
        <dbReference type="PIRNR" id="PIRNR037778"/>
    </source>
</evidence>
<dbReference type="Gene3D" id="1.10.1760.20">
    <property type="match status" value="1"/>
</dbReference>
<dbReference type="GO" id="GO:0032217">
    <property type="term" value="F:riboflavin transmembrane transporter activity"/>
    <property type="evidence" value="ECO:0007669"/>
    <property type="project" value="UniProtKB-UniRule"/>
</dbReference>
<dbReference type="PANTHER" id="PTHR38438">
    <property type="entry name" value="RIBOFLAVIN TRANSPORTER RIBU"/>
    <property type="match status" value="1"/>
</dbReference>
<dbReference type="GO" id="GO:0005886">
    <property type="term" value="C:plasma membrane"/>
    <property type="evidence" value="ECO:0007669"/>
    <property type="project" value="UniProtKB-SubCell"/>
</dbReference>
<keyword evidence="4 8" id="KW-1003">Cell membrane</keyword>
<comment type="function">
    <text evidence="8">Probably a riboflavin-binding protein that interacts with the energy-coupling factor (ECF) ABC-transporter complex.</text>
</comment>
<evidence type="ECO:0000256" key="9">
    <source>
        <dbReference type="SAM" id="Phobius"/>
    </source>
</evidence>
<keyword evidence="6 9" id="KW-1133">Transmembrane helix</keyword>
<evidence type="ECO:0000256" key="4">
    <source>
        <dbReference type="ARBA" id="ARBA00022475"/>
    </source>
</evidence>
<evidence type="ECO:0000256" key="5">
    <source>
        <dbReference type="ARBA" id="ARBA00022692"/>
    </source>
</evidence>
<evidence type="ECO:0000313" key="10">
    <source>
        <dbReference type="EMBL" id="MBC8589143.1"/>
    </source>
</evidence>
<dbReference type="AlphaFoldDB" id="A0A926ESU8"/>
<dbReference type="Pfam" id="PF12822">
    <property type="entry name" value="ECF_trnsprt"/>
    <property type="match status" value="1"/>
</dbReference>
<feature type="transmembrane region" description="Helical" evidence="9">
    <location>
        <begin position="75"/>
        <end position="93"/>
    </location>
</feature>
<keyword evidence="3 8" id="KW-0813">Transport</keyword>
<evidence type="ECO:0000256" key="2">
    <source>
        <dbReference type="ARBA" id="ARBA00005540"/>
    </source>
</evidence>
<comment type="caution">
    <text evidence="10">The sequence shown here is derived from an EMBL/GenBank/DDBJ whole genome shotgun (WGS) entry which is preliminary data.</text>
</comment>
<organism evidence="10 11">
    <name type="scientific">Paratissierella segnis</name>
    <dbReference type="NCBI Taxonomy" id="2763679"/>
    <lineage>
        <taxon>Bacteria</taxon>
        <taxon>Bacillati</taxon>
        <taxon>Bacillota</taxon>
        <taxon>Tissierellia</taxon>
        <taxon>Tissierellales</taxon>
        <taxon>Tissierellaceae</taxon>
        <taxon>Paratissierella</taxon>
    </lineage>
</organism>
<evidence type="ECO:0000256" key="3">
    <source>
        <dbReference type="ARBA" id="ARBA00022448"/>
    </source>
</evidence>
<gene>
    <name evidence="10" type="ORF">H8707_13055</name>
</gene>
<protein>
    <recommendedName>
        <fullName evidence="8">Riboflavin transporter</fullName>
    </recommendedName>
</protein>
<dbReference type="EMBL" id="JACRTG010000030">
    <property type="protein sequence ID" value="MBC8589143.1"/>
    <property type="molecule type" value="Genomic_DNA"/>
</dbReference>
<feature type="transmembrane region" description="Helical" evidence="9">
    <location>
        <begin position="6"/>
        <end position="24"/>
    </location>
</feature>
<dbReference type="InterPro" id="IPR025720">
    <property type="entry name" value="RibU"/>
</dbReference>
<dbReference type="PIRSF" id="PIRSF037778">
    <property type="entry name" value="UCP037778_transp_RibU"/>
    <property type="match status" value="1"/>
</dbReference>
<proteinExistence type="inferred from homology"/>
<feature type="transmembrane region" description="Helical" evidence="9">
    <location>
        <begin position="100"/>
        <end position="123"/>
    </location>
</feature>
<feature type="transmembrane region" description="Helical" evidence="9">
    <location>
        <begin position="156"/>
        <end position="180"/>
    </location>
</feature>
<dbReference type="Proteomes" id="UP000601171">
    <property type="component" value="Unassembled WGS sequence"/>
</dbReference>
<dbReference type="PANTHER" id="PTHR38438:SF1">
    <property type="entry name" value="RIBOFLAVIN TRANSPORTER RIBU"/>
    <property type="match status" value="1"/>
</dbReference>